<sequence>MAAPPWRAGRRPWCRGFPIRQVTGSSRNANAIDATGQVWGWGSFADRDGTDGAAPANSPRRIRIGTRSGGAGALLDGVMTLSSTEFAGAGIRADGTVWHWGSSEEYGGNAGSGASQLGGLPDPTSPGNRPIYIKGASTNFFLLLENGDVYYWGGTTANSLPSGLGGVGARAARIPSLAPWARHVVGEAGPYIVAVDGGRDMGAAMLSDGQVLTWGSNAGRIGGRGTETAPASEPAINPGLAGIRSMRFSFTGALFLDGQGGLHGYGAPDDQAALPLVAGPIDTAVSLVTAGQDFFLWQRVDGTFWGRGYNPDRALGDPRGTQAANRQVSWDLSPLRIPA</sequence>
<proteinExistence type="predicted"/>
<dbReference type="Gene3D" id="2.130.10.30">
    <property type="entry name" value="Regulator of chromosome condensation 1/beta-lactamase-inhibitor protein II"/>
    <property type="match status" value="2"/>
</dbReference>
<dbReference type="RefSeq" id="WP_284232858.1">
    <property type="nucleotide sequence ID" value="NZ_BSUL01000001.1"/>
</dbReference>
<keyword evidence="2" id="KW-1185">Reference proteome</keyword>
<accession>A0AA37UET2</accession>
<dbReference type="EMBL" id="BSUL01000001">
    <property type="protein sequence ID" value="GMA29088.1"/>
    <property type="molecule type" value="Genomic_DNA"/>
</dbReference>
<comment type="caution">
    <text evidence="1">The sequence shown here is derived from an EMBL/GenBank/DDBJ whole genome shotgun (WGS) entry which is preliminary data.</text>
</comment>
<evidence type="ECO:0000313" key="1">
    <source>
        <dbReference type="EMBL" id="GMA29088.1"/>
    </source>
</evidence>
<reference evidence="1 2" key="1">
    <citation type="journal article" date="2014" name="Int. J. Syst. Evol. Microbiol.">
        <title>Complete genome sequence of Corynebacterium casei LMG S-19264T (=DSM 44701T), isolated from a smear-ripened cheese.</title>
        <authorList>
            <consortium name="US DOE Joint Genome Institute (JGI-PGF)"/>
            <person name="Walter F."/>
            <person name="Albersmeier A."/>
            <person name="Kalinowski J."/>
            <person name="Ruckert C."/>
        </authorList>
    </citation>
    <scope>NUCLEOTIDE SEQUENCE [LARGE SCALE GENOMIC DNA]</scope>
    <source>
        <strain evidence="1 2">NBRC 112289</strain>
    </source>
</reference>
<dbReference type="InterPro" id="IPR009091">
    <property type="entry name" value="RCC1/BLIP-II"/>
</dbReference>
<dbReference type="GO" id="GO:0005085">
    <property type="term" value="F:guanyl-nucleotide exchange factor activity"/>
    <property type="evidence" value="ECO:0007669"/>
    <property type="project" value="TreeGrafter"/>
</dbReference>
<evidence type="ECO:0000313" key="2">
    <source>
        <dbReference type="Proteomes" id="UP001157160"/>
    </source>
</evidence>
<dbReference type="Proteomes" id="UP001157160">
    <property type="component" value="Unassembled WGS sequence"/>
</dbReference>
<dbReference type="AlphaFoldDB" id="A0AA37UET2"/>
<dbReference type="PANTHER" id="PTHR45982:SF1">
    <property type="entry name" value="REGULATOR OF CHROMOSOME CONDENSATION"/>
    <property type="match status" value="1"/>
</dbReference>
<dbReference type="PANTHER" id="PTHR45982">
    <property type="entry name" value="REGULATOR OF CHROMOSOME CONDENSATION"/>
    <property type="match status" value="1"/>
</dbReference>
<dbReference type="GO" id="GO:0005737">
    <property type="term" value="C:cytoplasm"/>
    <property type="evidence" value="ECO:0007669"/>
    <property type="project" value="TreeGrafter"/>
</dbReference>
<name>A0AA37UET2_9MICO</name>
<evidence type="ECO:0008006" key="3">
    <source>
        <dbReference type="Google" id="ProtNLM"/>
    </source>
</evidence>
<protein>
    <recommendedName>
        <fullName evidence="3">Chromosome condensation regulator RCC1</fullName>
    </recommendedName>
</protein>
<gene>
    <name evidence="1" type="ORF">GCM10025874_23410</name>
</gene>
<organism evidence="1 2">
    <name type="scientific">Arenivirga flava</name>
    <dbReference type="NCBI Taxonomy" id="1930060"/>
    <lineage>
        <taxon>Bacteria</taxon>
        <taxon>Bacillati</taxon>
        <taxon>Actinomycetota</taxon>
        <taxon>Actinomycetes</taxon>
        <taxon>Micrococcales</taxon>
        <taxon>Microbacteriaceae</taxon>
        <taxon>Arenivirga</taxon>
    </lineage>
</organism>
<dbReference type="SUPFAM" id="SSF50985">
    <property type="entry name" value="RCC1/BLIP-II"/>
    <property type="match status" value="1"/>
</dbReference>
<dbReference type="InterPro" id="IPR051553">
    <property type="entry name" value="Ran_GTPase-activating"/>
</dbReference>